<protein>
    <submittedName>
        <fullName evidence="1">Uncharacterized protein n536R</fullName>
    </submittedName>
</protein>
<evidence type="ECO:0000313" key="2">
    <source>
        <dbReference type="Proteomes" id="UP000204095"/>
    </source>
</evidence>
<dbReference type="KEGG" id="vg:5469871"/>
<sequence length="66" mass="7404">MGFLYFQSCITTTSIGIQCISLTNHCDRVKSLTITYTNCISGTERVNLLRCGIGICIYNNVSTYQR</sequence>
<dbReference type="GeneID" id="5469871"/>
<accession>A7J7P0</accession>
<reference evidence="1 2" key="1">
    <citation type="journal article" date="2007" name="Virology">
        <title>Sequence and annotation of the 314-kb MT325 and the 321-kb FR483 viruses that infect Chlorella Pbi.</title>
        <authorList>
            <person name="Fitzgerald L.A."/>
            <person name="Graves M.V."/>
            <person name="Li X."/>
            <person name="Feldblyum T."/>
            <person name="Hartigan J."/>
            <person name="Van Etten J.L."/>
        </authorList>
    </citation>
    <scope>NUCLEOTIDE SEQUENCE [LARGE SCALE GENOMIC DNA]</scope>
    <source>
        <strain evidence="1 2">FR483</strain>
    </source>
</reference>
<organism evidence="1 2">
    <name type="scientific">Paramecium bursaria Chlorella virus FR483</name>
    <name type="common">PBCV-FR483</name>
    <dbReference type="NCBI Taxonomy" id="399781"/>
    <lineage>
        <taxon>Viruses</taxon>
        <taxon>Varidnaviria</taxon>
        <taxon>Bamfordvirae</taxon>
        <taxon>Nucleocytoviricota</taxon>
        <taxon>Megaviricetes</taxon>
        <taxon>Algavirales</taxon>
        <taxon>Phycodnaviridae</taxon>
        <taxon>Chlorovirus</taxon>
        <taxon>Chlorovirus conductrix</taxon>
        <taxon>Paramecium bursaria Chlorella virus A1</taxon>
    </lineage>
</organism>
<dbReference type="RefSeq" id="YP_001426168.1">
    <property type="nucleotide sequence ID" value="NC_008603.1"/>
</dbReference>
<gene>
    <name evidence="1" type="primary">n536R</name>
    <name evidence="1" type="ORF">FR483_n536R</name>
</gene>
<dbReference type="Proteomes" id="UP000204095">
    <property type="component" value="Segment"/>
</dbReference>
<organismHost>
    <name type="scientific">Paramecium bursaria</name>
    <dbReference type="NCBI Taxonomy" id="74790"/>
</organismHost>
<evidence type="ECO:0000313" key="1">
    <source>
        <dbReference type="EMBL" id="ABT15821.1"/>
    </source>
</evidence>
<dbReference type="EMBL" id="DQ890022">
    <property type="protein sequence ID" value="ABT15821.1"/>
    <property type="molecule type" value="Genomic_DNA"/>
</dbReference>
<proteinExistence type="predicted"/>
<name>A7J7P0_PBCVF</name>